<evidence type="ECO:0000256" key="4">
    <source>
        <dbReference type="ARBA" id="ARBA00030273"/>
    </source>
</evidence>
<dbReference type="HAMAP" id="MF_01401">
    <property type="entry name" value="MsrA"/>
    <property type="match status" value="1"/>
</dbReference>
<dbReference type="PANTHER" id="PTHR42799:SF2">
    <property type="entry name" value="MITOCHONDRIAL PEPTIDE METHIONINE SULFOXIDE REDUCTASE"/>
    <property type="match status" value="1"/>
</dbReference>
<comment type="similarity">
    <text evidence="1">Belongs to the MsrA Met sulfoxide reductase family.</text>
</comment>
<evidence type="ECO:0000313" key="9">
    <source>
        <dbReference type="EMBL" id="CAJ1403152.1"/>
    </source>
</evidence>
<organism evidence="9 10">
    <name type="scientific">Effrenium voratum</name>
    <dbReference type="NCBI Taxonomy" id="2562239"/>
    <lineage>
        <taxon>Eukaryota</taxon>
        <taxon>Sar</taxon>
        <taxon>Alveolata</taxon>
        <taxon>Dinophyceae</taxon>
        <taxon>Suessiales</taxon>
        <taxon>Symbiodiniaceae</taxon>
        <taxon>Effrenium</taxon>
    </lineage>
</organism>
<comment type="catalytic activity">
    <reaction evidence="6">
        <text>L-methionyl-[protein] + [thioredoxin]-disulfide + H2O = L-methionyl-(S)-S-oxide-[protein] + [thioredoxin]-dithiol</text>
        <dbReference type="Rhea" id="RHEA:14217"/>
        <dbReference type="Rhea" id="RHEA-COMP:10698"/>
        <dbReference type="Rhea" id="RHEA-COMP:10700"/>
        <dbReference type="Rhea" id="RHEA-COMP:12313"/>
        <dbReference type="Rhea" id="RHEA-COMP:12315"/>
        <dbReference type="ChEBI" id="CHEBI:15377"/>
        <dbReference type="ChEBI" id="CHEBI:16044"/>
        <dbReference type="ChEBI" id="CHEBI:29950"/>
        <dbReference type="ChEBI" id="CHEBI:44120"/>
        <dbReference type="ChEBI" id="CHEBI:50058"/>
        <dbReference type="EC" id="1.8.4.11"/>
    </reaction>
</comment>
<evidence type="ECO:0000313" key="10">
    <source>
        <dbReference type="Proteomes" id="UP001178507"/>
    </source>
</evidence>
<dbReference type="Pfam" id="PF01625">
    <property type="entry name" value="PMSR"/>
    <property type="match status" value="1"/>
</dbReference>
<gene>
    <name evidence="9" type="ORF">EVOR1521_LOCUS25890</name>
</gene>
<dbReference type="Proteomes" id="UP001178507">
    <property type="component" value="Unassembled WGS sequence"/>
</dbReference>
<reference evidence="9" key="1">
    <citation type="submission" date="2023-08" db="EMBL/GenBank/DDBJ databases">
        <authorList>
            <person name="Chen Y."/>
            <person name="Shah S."/>
            <person name="Dougan E. K."/>
            <person name="Thang M."/>
            <person name="Chan C."/>
        </authorList>
    </citation>
    <scope>NUCLEOTIDE SEQUENCE</scope>
</reference>
<dbReference type="EC" id="1.8.4.11" evidence="2"/>
<dbReference type="GO" id="GO:0034599">
    <property type="term" value="P:cellular response to oxidative stress"/>
    <property type="evidence" value="ECO:0007669"/>
    <property type="project" value="TreeGrafter"/>
</dbReference>
<keyword evidence="10" id="KW-1185">Reference proteome</keyword>
<dbReference type="GO" id="GO:0005737">
    <property type="term" value="C:cytoplasm"/>
    <property type="evidence" value="ECO:0007669"/>
    <property type="project" value="TreeGrafter"/>
</dbReference>
<dbReference type="InterPro" id="IPR036509">
    <property type="entry name" value="Met_Sox_Rdtase_MsrA_sf"/>
</dbReference>
<feature type="domain" description="Peptide methionine sulphoxide reductase MsrA" evidence="8">
    <location>
        <begin position="39"/>
        <end position="194"/>
    </location>
</feature>
<evidence type="ECO:0000256" key="3">
    <source>
        <dbReference type="ARBA" id="ARBA00023002"/>
    </source>
</evidence>
<evidence type="ECO:0000259" key="8">
    <source>
        <dbReference type="Pfam" id="PF01625"/>
    </source>
</evidence>
<dbReference type="GO" id="GO:0008113">
    <property type="term" value="F:peptide-methionine (S)-S-oxide reductase activity"/>
    <property type="evidence" value="ECO:0007669"/>
    <property type="project" value="UniProtKB-EC"/>
</dbReference>
<accession>A0AA36JCK4</accession>
<evidence type="ECO:0000256" key="1">
    <source>
        <dbReference type="ARBA" id="ARBA00005591"/>
    </source>
</evidence>
<protein>
    <recommendedName>
        <fullName evidence="2">peptide-methionine (S)-S-oxide reductase</fullName>
        <ecNumber evidence="2">1.8.4.11</ecNumber>
    </recommendedName>
    <alternativeName>
        <fullName evidence="5">Peptide-methionine (S)-S-oxide reductase</fullName>
    </alternativeName>
    <alternativeName>
        <fullName evidence="4">Protein-methionine-S-oxide reductase</fullName>
    </alternativeName>
</protein>
<name>A0AA36JCK4_9DINO</name>
<dbReference type="NCBIfam" id="TIGR00401">
    <property type="entry name" value="msrA"/>
    <property type="match status" value="1"/>
</dbReference>
<dbReference type="EMBL" id="CAUJNA010003483">
    <property type="protein sequence ID" value="CAJ1403152.1"/>
    <property type="molecule type" value="Genomic_DNA"/>
</dbReference>
<evidence type="ECO:0000256" key="7">
    <source>
        <dbReference type="ARBA" id="ARBA00048782"/>
    </source>
</evidence>
<comment type="caution">
    <text evidence="9">The sequence shown here is derived from an EMBL/GenBank/DDBJ whole genome shotgun (WGS) entry which is preliminary data.</text>
</comment>
<dbReference type="Gene3D" id="3.30.1060.10">
    <property type="entry name" value="Peptide methionine sulphoxide reductase MsrA"/>
    <property type="match status" value="1"/>
</dbReference>
<dbReference type="InterPro" id="IPR002569">
    <property type="entry name" value="Met_Sox_Rdtase_MsrA_dom"/>
</dbReference>
<evidence type="ECO:0000256" key="6">
    <source>
        <dbReference type="ARBA" id="ARBA00047806"/>
    </source>
</evidence>
<proteinExistence type="inferred from homology"/>
<evidence type="ECO:0000256" key="5">
    <source>
        <dbReference type="ARBA" id="ARBA00030643"/>
    </source>
</evidence>
<dbReference type="PANTHER" id="PTHR42799">
    <property type="entry name" value="MITOCHONDRIAL PEPTIDE METHIONINE SULFOXIDE REDUCTASE"/>
    <property type="match status" value="1"/>
</dbReference>
<dbReference type="SUPFAM" id="SSF55068">
    <property type="entry name" value="Peptide methionine sulfoxide reductase"/>
    <property type="match status" value="1"/>
</dbReference>
<sequence length="216" mass="24432">MELEGTLAASLLSARHQENGVHYLTNGRMYPPWPQGMQEAMFGMGCFWCSENIFMRVPGVYSTQVGYAGGKIENPSYQDVCTGATGHNEVVRVVYDPQKVSYVELLKLFWEKHDPTTLNQQGNDFGTQYRSGIYYYTEQQRRLAEATQERYADAIGSAAWGRSISTEIVPAPQFYYAENFHQQYDAKPNARGYCGLRPLNVQLDISGLEEREPADA</sequence>
<comment type="catalytic activity">
    <reaction evidence="7">
        <text>[thioredoxin]-disulfide + L-methionine + H2O = L-methionine (S)-S-oxide + [thioredoxin]-dithiol</text>
        <dbReference type="Rhea" id="RHEA:19993"/>
        <dbReference type="Rhea" id="RHEA-COMP:10698"/>
        <dbReference type="Rhea" id="RHEA-COMP:10700"/>
        <dbReference type="ChEBI" id="CHEBI:15377"/>
        <dbReference type="ChEBI" id="CHEBI:29950"/>
        <dbReference type="ChEBI" id="CHEBI:50058"/>
        <dbReference type="ChEBI" id="CHEBI:57844"/>
        <dbReference type="ChEBI" id="CHEBI:58772"/>
        <dbReference type="EC" id="1.8.4.11"/>
    </reaction>
</comment>
<dbReference type="InterPro" id="IPR050162">
    <property type="entry name" value="MsrA_MetSO_reductase"/>
</dbReference>
<dbReference type="AlphaFoldDB" id="A0AA36JCK4"/>
<evidence type="ECO:0000256" key="2">
    <source>
        <dbReference type="ARBA" id="ARBA00012502"/>
    </source>
</evidence>
<keyword evidence="3" id="KW-0560">Oxidoreductase</keyword>